<feature type="transmembrane region" description="Helical" evidence="1">
    <location>
        <begin position="21"/>
        <end position="43"/>
    </location>
</feature>
<feature type="transmembrane region" description="Helical" evidence="1">
    <location>
        <begin position="86"/>
        <end position="109"/>
    </location>
</feature>
<evidence type="ECO:0000313" key="2">
    <source>
        <dbReference type="EMBL" id="RKP21411.1"/>
    </source>
</evidence>
<feature type="transmembrane region" description="Helical" evidence="1">
    <location>
        <begin position="151"/>
        <end position="172"/>
    </location>
</feature>
<feature type="transmembrane region" description="Helical" evidence="1">
    <location>
        <begin position="55"/>
        <end position="79"/>
    </location>
</feature>
<dbReference type="AlphaFoldDB" id="A0A4P9YQR4"/>
<sequence length="195" mass="22018">MAGYKPVNINESVDSIHPSAAFCLFHAFLGLALSSVALYGIIVNYVKLSSIFDEYFVLLWISFGSWCVFMYVCGLFANYKKLSAKYLYTFSLLSRIELIFGSVLIFIILTQMTINQDAICEFIGREYLNSNSIVPDPKMFHVALEACSKEIGAITTFTWIISGLCCVIWGFMVSKTHQFSRIVENYSKILQKASI</sequence>
<evidence type="ECO:0000313" key="3">
    <source>
        <dbReference type="Proteomes" id="UP000281549"/>
    </source>
</evidence>
<dbReference type="Proteomes" id="UP000281549">
    <property type="component" value="Unassembled WGS sequence"/>
</dbReference>
<keyword evidence="1" id="KW-0472">Membrane</keyword>
<accession>A0A4P9YQR4</accession>
<keyword evidence="1" id="KW-1133">Transmembrane helix</keyword>
<evidence type="ECO:0000256" key="1">
    <source>
        <dbReference type="SAM" id="Phobius"/>
    </source>
</evidence>
<dbReference type="EMBL" id="ML004957">
    <property type="protein sequence ID" value="RKP21411.1"/>
    <property type="molecule type" value="Genomic_DNA"/>
</dbReference>
<reference evidence="3" key="1">
    <citation type="journal article" date="2018" name="Nat. Microbiol.">
        <title>Leveraging single-cell genomics to expand the fungal tree of life.</title>
        <authorList>
            <person name="Ahrendt S.R."/>
            <person name="Quandt C.A."/>
            <person name="Ciobanu D."/>
            <person name="Clum A."/>
            <person name="Salamov A."/>
            <person name="Andreopoulos B."/>
            <person name="Cheng J.F."/>
            <person name="Woyke T."/>
            <person name="Pelin A."/>
            <person name="Henrissat B."/>
            <person name="Reynolds N.K."/>
            <person name="Benny G.L."/>
            <person name="Smith M.E."/>
            <person name="James T.Y."/>
            <person name="Grigoriev I.V."/>
        </authorList>
    </citation>
    <scope>NUCLEOTIDE SEQUENCE [LARGE SCALE GENOMIC DNA]</scope>
    <source>
        <strain evidence="3">CSF55</strain>
    </source>
</reference>
<keyword evidence="1" id="KW-0812">Transmembrane</keyword>
<name>A0A4P9YQR4_ROZAC</name>
<gene>
    <name evidence="2" type="ORF">ROZALSC1DRAFT_27172</name>
</gene>
<organism evidence="2 3">
    <name type="scientific">Rozella allomycis (strain CSF55)</name>
    <dbReference type="NCBI Taxonomy" id="988480"/>
    <lineage>
        <taxon>Eukaryota</taxon>
        <taxon>Fungi</taxon>
        <taxon>Fungi incertae sedis</taxon>
        <taxon>Cryptomycota</taxon>
        <taxon>Cryptomycota incertae sedis</taxon>
        <taxon>Rozella</taxon>
    </lineage>
</organism>
<protein>
    <submittedName>
        <fullName evidence="2">Uncharacterized protein</fullName>
    </submittedName>
</protein>
<proteinExistence type="predicted"/>